<feature type="signal peptide" evidence="1">
    <location>
        <begin position="1"/>
        <end position="28"/>
    </location>
</feature>
<dbReference type="Proteomes" id="UP000805614">
    <property type="component" value="Unassembled WGS sequence"/>
</dbReference>
<dbReference type="InterPro" id="IPR000782">
    <property type="entry name" value="FAS1_domain"/>
</dbReference>
<gene>
    <name evidence="3" type="ORF">HKK74_21260</name>
</gene>
<reference evidence="3 4" key="1">
    <citation type="submission" date="2020-06" db="EMBL/GenBank/DDBJ databases">
        <title>Actinomadura xiongansis sp. nov., isolated from soil of Baiyangdian.</title>
        <authorList>
            <person name="Zhang X."/>
        </authorList>
    </citation>
    <scope>NUCLEOTIDE SEQUENCE [LARGE SCALE GENOMIC DNA]</scope>
    <source>
        <strain evidence="3 4">HBUM206468</strain>
    </source>
</reference>
<feature type="chain" id="PRO_5045598276" evidence="1">
    <location>
        <begin position="29"/>
        <end position="197"/>
    </location>
</feature>
<evidence type="ECO:0000256" key="1">
    <source>
        <dbReference type="SAM" id="SignalP"/>
    </source>
</evidence>
<dbReference type="SUPFAM" id="SSF82153">
    <property type="entry name" value="FAS1 domain"/>
    <property type="match status" value="1"/>
</dbReference>
<comment type="caution">
    <text evidence="3">The sequence shown here is derived from an EMBL/GenBank/DDBJ whole genome shotgun (WGS) entry which is preliminary data.</text>
</comment>
<feature type="domain" description="FAS1" evidence="2">
    <location>
        <begin position="63"/>
        <end position="193"/>
    </location>
</feature>
<sequence>MRRPVVLPVVASLALGIVAFSGSVETVAATIEAPGASAASDPIGPGCSSIPATGAGSFSSMATQPAATAAANIPDLSTMVSAIKKAGLMDKMNSAKDITIFAPTNAAFAKIPRAELDKIMANQKALSDIMSYHIVNQRMAPRARAASSSIKTMEGGMLRISGSGDSLKVNDASVVCGDIPTANATIYMIDSVLTPQR</sequence>
<evidence type="ECO:0000259" key="2">
    <source>
        <dbReference type="PROSITE" id="PS50213"/>
    </source>
</evidence>
<dbReference type="SMART" id="SM00554">
    <property type="entry name" value="FAS1"/>
    <property type="match status" value="1"/>
</dbReference>
<dbReference type="Gene3D" id="2.30.180.10">
    <property type="entry name" value="FAS1 domain"/>
    <property type="match status" value="1"/>
</dbReference>
<dbReference type="InterPro" id="IPR050904">
    <property type="entry name" value="Adhesion/Biosynth-related"/>
</dbReference>
<dbReference type="PANTHER" id="PTHR10900:SF77">
    <property type="entry name" value="FI19380P1"/>
    <property type="match status" value="1"/>
</dbReference>
<keyword evidence="4" id="KW-1185">Reference proteome</keyword>
<evidence type="ECO:0000313" key="4">
    <source>
        <dbReference type="Proteomes" id="UP000805614"/>
    </source>
</evidence>
<accession>A0ABR7LT21</accession>
<dbReference type="PROSITE" id="PS50213">
    <property type="entry name" value="FAS1"/>
    <property type="match status" value="1"/>
</dbReference>
<dbReference type="PANTHER" id="PTHR10900">
    <property type="entry name" value="PERIOSTIN-RELATED"/>
    <property type="match status" value="1"/>
</dbReference>
<protein>
    <submittedName>
        <fullName evidence="3">Fasciclin domain-containing protein</fullName>
    </submittedName>
</protein>
<dbReference type="InterPro" id="IPR036378">
    <property type="entry name" value="FAS1_dom_sf"/>
</dbReference>
<evidence type="ECO:0000313" key="3">
    <source>
        <dbReference type="EMBL" id="MBC6468004.1"/>
    </source>
</evidence>
<dbReference type="EMBL" id="JABVEC010000016">
    <property type="protein sequence ID" value="MBC6468004.1"/>
    <property type="molecule type" value="Genomic_DNA"/>
</dbReference>
<dbReference type="RefSeq" id="WP_187245008.1">
    <property type="nucleotide sequence ID" value="NZ_BAAAOK010000037.1"/>
</dbReference>
<organism evidence="3 4">
    <name type="scientific">Actinomadura alba</name>
    <dbReference type="NCBI Taxonomy" id="406431"/>
    <lineage>
        <taxon>Bacteria</taxon>
        <taxon>Bacillati</taxon>
        <taxon>Actinomycetota</taxon>
        <taxon>Actinomycetes</taxon>
        <taxon>Streptosporangiales</taxon>
        <taxon>Thermomonosporaceae</taxon>
        <taxon>Actinomadura</taxon>
    </lineage>
</organism>
<dbReference type="Pfam" id="PF02469">
    <property type="entry name" value="Fasciclin"/>
    <property type="match status" value="1"/>
</dbReference>
<proteinExistence type="predicted"/>
<name>A0ABR7LT21_9ACTN</name>
<keyword evidence="1" id="KW-0732">Signal</keyword>